<gene>
    <name evidence="6" type="ORF">CHS0354_041501</name>
</gene>
<sequence>MCPEIMTKVFLWTLLLVLTGIFLNYYTDTPVPKEIPEKWKVRIIDASMRTYSHIINLLVKLGITTHFSFLDRKLSDWFLLTQMTGYPWGLSLTADPYLRINDTVLDYVRVKVYEPLSTIRFDRRPALVYIHGGGWSLLSVDSYDPLMRKLARDSGVVIFSVDYRLSPQYPYPEPLNDCLTVVNYVISHARELHIDPARIAVGGDSAGGNMAASVSLRIKHKISLQLLLVPALQSLNFNTTSFIENTKYFSQSINNPQSVVFMTNYIGISPKYVQEFLINNHTSPALKSSHFAHNTDQRRWLPSKYVRSLHLRSNIGLKIDYGNEDLSRIIESTLIDPYFAPLMADDDMLRDLPETYIVTCAYDIIRDDGIMFSERLKAVGTPYTLVHYHDGFHHALMFPHGPLKLDVAERILKDLVRKLRKL</sequence>
<feature type="domain" description="Alpha/beta hydrolase fold-3" evidence="5">
    <location>
        <begin position="331"/>
        <end position="395"/>
    </location>
</feature>
<feature type="transmembrane region" description="Helical" evidence="4">
    <location>
        <begin position="9"/>
        <end position="26"/>
    </location>
</feature>
<reference evidence="6" key="2">
    <citation type="journal article" date="2021" name="Genome Biol. Evol.">
        <title>Developing a high-quality reference genome for a parasitic bivalve with doubly uniparental inheritance (Bivalvia: Unionida).</title>
        <authorList>
            <person name="Smith C.H."/>
        </authorList>
    </citation>
    <scope>NUCLEOTIDE SEQUENCE</scope>
    <source>
        <strain evidence="6">CHS0354</strain>
        <tissue evidence="6">Mantle</tissue>
    </source>
</reference>
<evidence type="ECO:0000256" key="4">
    <source>
        <dbReference type="SAM" id="Phobius"/>
    </source>
</evidence>
<dbReference type="AlphaFoldDB" id="A0AAE0WAL1"/>
<evidence type="ECO:0000313" key="6">
    <source>
        <dbReference type="EMBL" id="KAK3606542.1"/>
    </source>
</evidence>
<comment type="similarity">
    <text evidence="1">Belongs to the 'GDXG' lipolytic enzyme family.</text>
</comment>
<dbReference type="InterPro" id="IPR029058">
    <property type="entry name" value="AB_hydrolase_fold"/>
</dbReference>
<evidence type="ECO:0000313" key="7">
    <source>
        <dbReference type="Proteomes" id="UP001195483"/>
    </source>
</evidence>
<feature type="domain" description="Alpha/beta hydrolase fold-3" evidence="5">
    <location>
        <begin position="127"/>
        <end position="266"/>
    </location>
</feature>
<dbReference type="EMBL" id="JAEAOA010002346">
    <property type="protein sequence ID" value="KAK3606542.1"/>
    <property type="molecule type" value="Genomic_DNA"/>
</dbReference>
<feature type="active site" evidence="3">
    <location>
        <position position="393"/>
    </location>
</feature>
<accession>A0AAE0WAL1</accession>
<dbReference type="SUPFAM" id="SSF53474">
    <property type="entry name" value="alpha/beta-Hydrolases"/>
    <property type="match status" value="1"/>
</dbReference>
<dbReference type="PANTHER" id="PTHR48081">
    <property type="entry name" value="AB HYDROLASE SUPERFAMILY PROTEIN C4A8.06C"/>
    <property type="match status" value="1"/>
</dbReference>
<feature type="active site" evidence="3">
    <location>
        <position position="205"/>
    </location>
</feature>
<feature type="active site" evidence="3">
    <location>
        <position position="363"/>
    </location>
</feature>
<dbReference type="GO" id="GO:0016020">
    <property type="term" value="C:membrane"/>
    <property type="evidence" value="ECO:0007669"/>
    <property type="project" value="InterPro"/>
</dbReference>
<evidence type="ECO:0000256" key="2">
    <source>
        <dbReference type="ARBA" id="ARBA00022801"/>
    </source>
</evidence>
<dbReference type="Proteomes" id="UP001195483">
    <property type="component" value="Unassembled WGS sequence"/>
</dbReference>
<evidence type="ECO:0000259" key="5">
    <source>
        <dbReference type="Pfam" id="PF07859"/>
    </source>
</evidence>
<keyword evidence="4" id="KW-0472">Membrane</keyword>
<dbReference type="InterPro" id="IPR050300">
    <property type="entry name" value="GDXG_lipolytic_enzyme"/>
</dbReference>
<dbReference type="PANTHER" id="PTHR48081:SF8">
    <property type="entry name" value="ALPHA_BETA HYDROLASE FOLD-3 DOMAIN-CONTAINING PROTEIN-RELATED"/>
    <property type="match status" value="1"/>
</dbReference>
<protein>
    <recommendedName>
        <fullName evidence="5">Alpha/beta hydrolase fold-3 domain-containing protein</fullName>
    </recommendedName>
</protein>
<dbReference type="GO" id="GO:0052689">
    <property type="term" value="F:carboxylic ester hydrolase activity"/>
    <property type="evidence" value="ECO:0007669"/>
    <property type="project" value="InterPro"/>
</dbReference>
<evidence type="ECO:0000256" key="1">
    <source>
        <dbReference type="ARBA" id="ARBA00010515"/>
    </source>
</evidence>
<dbReference type="InterPro" id="IPR013094">
    <property type="entry name" value="AB_hydrolase_3"/>
</dbReference>
<proteinExistence type="inferred from homology"/>
<keyword evidence="4" id="KW-0812">Transmembrane</keyword>
<reference evidence="6" key="1">
    <citation type="journal article" date="2021" name="Genome Biol. Evol.">
        <title>A High-Quality Reference Genome for a Parasitic Bivalve with Doubly Uniparental Inheritance (Bivalvia: Unionida).</title>
        <authorList>
            <person name="Smith C.H."/>
        </authorList>
    </citation>
    <scope>NUCLEOTIDE SEQUENCE</scope>
    <source>
        <strain evidence="6">CHS0354</strain>
    </source>
</reference>
<keyword evidence="4" id="KW-1133">Transmembrane helix</keyword>
<dbReference type="PIRSF" id="PIRSF037251">
    <property type="entry name" value="Arylacetamide_deacetylase"/>
    <property type="match status" value="1"/>
</dbReference>
<dbReference type="InterPro" id="IPR017157">
    <property type="entry name" value="Arylacetamide_deacetylase"/>
</dbReference>
<comment type="caution">
    <text evidence="6">The sequence shown here is derived from an EMBL/GenBank/DDBJ whole genome shotgun (WGS) entry which is preliminary data.</text>
</comment>
<keyword evidence="2" id="KW-0378">Hydrolase</keyword>
<dbReference type="Pfam" id="PF07859">
    <property type="entry name" value="Abhydrolase_3"/>
    <property type="match status" value="2"/>
</dbReference>
<reference evidence="6" key="3">
    <citation type="submission" date="2023-05" db="EMBL/GenBank/DDBJ databases">
        <authorList>
            <person name="Smith C.H."/>
        </authorList>
    </citation>
    <scope>NUCLEOTIDE SEQUENCE</scope>
    <source>
        <strain evidence="6">CHS0354</strain>
        <tissue evidence="6">Mantle</tissue>
    </source>
</reference>
<name>A0AAE0WAL1_9BIVA</name>
<organism evidence="6 7">
    <name type="scientific">Potamilus streckersoni</name>
    <dbReference type="NCBI Taxonomy" id="2493646"/>
    <lineage>
        <taxon>Eukaryota</taxon>
        <taxon>Metazoa</taxon>
        <taxon>Spiralia</taxon>
        <taxon>Lophotrochozoa</taxon>
        <taxon>Mollusca</taxon>
        <taxon>Bivalvia</taxon>
        <taxon>Autobranchia</taxon>
        <taxon>Heteroconchia</taxon>
        <taxon>Palaeoheterodonta</taxon>
        <taxon>Unionida</taxon>
        <taxon>Unionoidea</taxon>
        <taxon>Unionidae</taxon>
        <taxon>Ambleminae</taxon>
        <taxon>Lampsilini</taxon>
        <taxon>Potamilus</taxon>
    </lineage>
</organism>
<dbReference type="Gene3D" id="3.40.50.1820">
    <property type="entry name" value="alpha/beta hydrolase"/>
    <property type="match status" value="1"/>
</dbReference>
<keyword evidence="7" id="KW-1185">Reference proteome</keyword>
<evidence type="ECO:0000256" key="3">
    <source>
        <dbReference type="PIRSR" id="PIRSR037251-1"/>
    </source>
</evidence>